<dbReference type="EMBL" id="SDMP01000016">
    <property type="protein sequence ID" value="RYR06362.1"/>
    <property type="molecule type" value="Genomic_DNA"/>
</dbReference>
<proteinExistence type="predicted"/>
<protein>
    <recommendedName>
        <fullName evidence="3">DUF620 domain-containing protein</fullName>
    </recommendedName>
</protein>
<dbReference type="AlphaFoldDB" id="A0A444YWQ3"/>
<accession>A0A444YWQ3</accession>
<dbReference type="Pfam" id="PF04788">
    <property type="entry name" value="DUF620"/>
    <property type="match status" value="1"/>
</dbReference>
<evidence type="ECO:0000313" key="1">
    <source>
        <dbReference type="EMBL" id="RYR06362.1"/>
    </source>
</evidence>
<evidence type="ECO:0000313" key="2">
    <source>
        <dbReference type="Proteomes" id="UP000289738"/>
    </source>
</evidence>
<sequence length="378" mass="43099">MRKLCPNVENAKGLATVLEVPIPEKMWTKIGRNSSSRWKNLRALMKAQLSIDKSSHFKTHSKHEFIALIKLVGSPLIPQQVQSDHTFVTSLKISPKEACSAKYIVQQYIAAMGGVDALDSMESMYVVGQVRMIGSEMRKEDAKLKPIGKTEVGGFVLWQKNPNLWHFELVVSGYKVSAGSDGNITWNQSSSQPSHANKGPPRPLRRFFQGLDPRCTTNLFVEAKCVGEKRMNNEECFLLKLEAAQDILESQNTEQTEIIRHTMWGYFSQRTGLLIKFEDNKLMRMKSHMKDDHDFVFWETSIESLIEDYRYVNGINIAHGGKSVVMLCRYGMEINHKRKIEETWKIEEVGFNVCGLSMDCFLPPSDIYKGHDAMEQID</sequence>
<dbReference type="STRING" id="3818.A0A444YWQ3"/>
<dbReference type="PANTHER" id="PTHR31300:SF25">
    <property type="entry name" value="DUF620 FAMILY PROTEIN (DUF620)"/>
    <property type="match status" value="1"/>
</dbReference>
<evidence type="ECO:0008006" key="3">
    <source>
        <dbReference type="Google" id="ProtNLM"/>
    </source>
</evidence>
<dbReference type="Gramene" id="arahy.Tifrunner.gnm2.ann2.Ah16g540600.1">
    <property type="protein sequence ID" value="arahy.Tifrunner.gnm2.ann2.Ah16g540600.1-CDS"/>
    <property type="gene ID" value="arahy.Tifrunner.gnm2.ann2.Ah16g540600"/>
</dbReference>
<dbReference type="PANTHER" id="PTHR31300">
    <property type="entry name" value="LIPASE"/>
    <property type="match status" value="1"/>
</dbReference>
<organism evidence="1 2">
    <name type="scientific">Arachis hypogaea</name>
    <name type="common">Peanut</name>
    <dbReference type="NCBI Taxonomy" id="3818"/>
    <lineage>
        <taxon>Eukaryota</taxon>
        <taxon>Viridiplantae</taxon>
        <taxon>Streptophyta</taxon>
        <taxon>Embryophyta</taxon>
        <taxon>Tracheophyta</taxon>
        <taxon>Spermatophyta</taxon>
        <taxon>Magnoliopsida</taxon>
        <taxon>eudicotyledons</taxon>
        <taxon>Gunneridae</taxon>
        <taxon>Pentapetalae</taxon>
        <taxon>rosids</taxon>
        <taxon>fabids</taxon>
        <taxon>Fabales</taxon>
        <taxon>Fabaceae</taxon>
        <taxon>Papilionoideae</taxon>
        <taxon>50 kb inversion clade</taxon>
        <taxon>dalbergioids sensu lato</taxon>
        <taxon>Dalbergieae</taxon>
        <taxon>Pterocarpus clade</taxon>
        <taxon>Arachis</taxon>
    </lineage>
</organism>
<reference evidence="1 2" key="1">
    <citation type="submission" date="2019-01" db="EMBL/GenBank/DDBJ databases">
        <title>Sequencing of cultivated peanut Arachis hypogaea provides insights into genome evolution and oil improvement.</title>
        <authorList>
            <person name="Chen X."/>
        </authorList>
    </citation>
    <scope>NUCLEOTIDE SEQUENCE [LARGE SCALE GENOMIC DNA]</scope>
    <source>
        <strain evidence="2">cv. Fuhuasheng</strain>
        <tissue evidence="1">Leaves</tissue>
    </source>
</reference>
<dbReference type="Gramene" id="arahy.Tifrunner.gnm2.ann2.Ah06g461000.1">
    <property type="protein sequence ID" value="arahy.Tifrunner.gnm2.ann2.Ah06g461000.1-CDS"/>
    <property type="gene ID" value="arahy.Tifrunner.gnm2.ann2.Ah06g461000"/>
</dbReference>
<comment type="caution">
    <text evidence="1">The sequence shown here is derived from an EMBL/GenBank/DDBJ whole genome shotgun (WGS) entry which is preliminary data.</text>
</comment>
<dbReference type="Proteomes" id="UP000289738">
    <property type="component" value="Chromosome B06"/>
</dbReference>
<gene>
    <name evidence="1" type="ORF">Ahy_B06g086103</name>
</gene>
<keyword evidence="2" id="KW-1185">Reference proteome</keyword>
<name>A0A444YWQ3_ARAHY</name>
<dbReference type="InterPro" id="IPR006873">
    <property type="entry name" value="DUF620"/>
</dbReference>